<feature type="region of interest" description="Disordered" evidence="5">
    <location>
        <begin position="736"/>
        <end position="757"/>
    </location>
</feature>
<dbReference type="Pfam" id="PF04434">
    <property type="entry name" value="SWIM"/>
    <property type="match status" value="1"/>
</dbReference>
<organism evidence="7 8">
    <name type="scientific">Castilleja foliolosa</name>
    <dbReference type="NCBI Taxonomy" id="1961234"/>
    <lineage>
        <taxon>Eukaryota</taxon>
        <taxon>Viridiplantae</taxon>
        <taxon>Streptophyta</taxon>
        <taxon>Embryophyta</taxon>
        <taxon>Tracheophyta</taxon>
        <taxon>Spermatophyta</taxon>
        <taxon>Magnoliopsida</taxon>
        <taxon>eudicotyledons</taxon>
        <taxon>Gunneridae</taxon>
        <taxon>Pentapetalae</taxon>
        <taxon>asterids</taxon>
        <taxon>lamiids</taxon>
        <taxon>Lamiales</taxon>
        <taxon>Orobanchaceae</taxon>
        <taxon>Pedicularideae</taxon>
        <taxon>Castillejinae</taxon>
        <taxon>Castilleja</taxon>
    </lineage>
</organism>
<dbReference type="GO" id="GO:0008270">
    <property type="term" value="F:zinc ion binding"/>
    <property type="evidence" value="ECO:0007669"/>
    <property type="project" value="UniProtKB-KW"/>
</dbReference>
<evidence type="ECO:0000313" key="8">
    <source>
        <dbReference type="Proteomes" id="UP001632038"/>
    </source>
</evidence>
<name>A0ABD3C673_9LAMI</name>
<dbReference type="Pfam" id="PF10551">
    <property type="entry name" value="MULE"/>
    <property type="match status" value="1"/>
</dbReference>
<dbReference type="InterPro" id="IPR018289">
    <property type="entry name" value="MULE_transposase_dom"/>
</dbReference>
<evidence type="ECO:0000259" key="6">
    <source>
        <dbReference type="PROSITE" id="PS50966"/>
    </source>
</evidence>
<accession>A0ABD3C673</accession>
<evidence type="ECO:0000256" key="3">
    <source>
        <dbReference type="ARBA" id="ARBA00022833"/>
    </source>
</evidence>
<feature type="domain" description="SWIM-type" evidence="6">
    <location>
        <begin position="584"/>
        <end position="621"/>
    </location>
</feature>
<dbReference type="Proteomes" id="UP001632038">
    <property type="component" value="Unassembled WGS sequence"/>
</dbReference>
<dbReference type="AlphaFoldDB" id="A0ABD3C673"/>
<dbReference type="InterPro" id="IPR007527">
    <property type="entry name" value="Znf_SWIM"/>
</dbReference>
<dbReference type="InterPro" id="IPR004330">
    <property type="entry name" value="FAR1_DNA_bnd_dom"/>
</dbReference>
<dbReference type="PANTHER" id="PTHR47718">
    <property type="entry name" value="OS01G0519700 PROTEIN"/>
    <property type="match status" value="1"/>
</dbReference>
<dbReference type="InterPro" id="IPR006564">
    <property type="entry name" value="Znf_PMZ"/>
</dbReference>
<dbReference type="Pfam" id="PF03101">
    <property type="entry name" value="FAR1"/>
    <property type="match status" value="1"/>
</dbReference>
<dbReference type="PROSITE" id="PS50966">
    <property type="entry name" value="ZF_SWIM"/>
    <property type="match status" value="1"/>
</dbReference>
<proteinExistence type="predicted"/>
<keyword evidence="3" id="KW-0862">Zinc</keyword>
<evidence type="ECO:0000256" key="1">
    <source>
        <dbReference type="ARBA" id="ARBA00022723"/>
    </source>
</evidence>
<evidence type="ECO:0000313" key="7">
    <source>
        <dbReference type="EMBL" id="KAL3625072.1"/>
    </source>
</evidence>
<keyword evidence="8" id="KW-1185">Reference proteome</keyword>
<evidence type="ECO:0000256" key="5">
    <source>
        <dbReference type="SAM" id="MobiDB-lite"/>
    </source>
</evidence>
<feature type="compositionally biased region" description="Basic residues" evidence="5">
    <location>
        <begin position="736"/>
        <end position="750"/>
    </location>
</feature>
<evidence type="ECO:0000256" key="2">
    <source>
        <dbReference type="ARBA" id="ARBA00022771"/>
    </source>
</evidence>
<reference evidence="8" key="1">
    <citation type="journal article" date="2024" name="IScience">
        <title>Strigolactones Initiate the Formation of Haustorium-like Structures in Castilleja.</title>
        <authorList>
            <person name="Buerger M."/>
            <person name="Peterson D."/>
            <person name="Chory J."/>
        </authorList>
    </citation>
    <scope>NUCLEOTIDE SEQUENCE [LARGE SCALE GENOMIC DNA]</scope>
</reference>
<sequence>MMEFEEGELGDLEFGEKSAEIGGCLAVYSHSDEEGGNNNGEELMNNTLLNDEDGGSSNNGESINTILLNDEGDTTNVAGSLIGLKRKNCDDIYRLYCEHARQVGFSVRKTTTRWNEDKTKITEKKYVCSSEGMKRSTDSGLTKKTYVTRTGCKALLRAKLNAEGSLFEVLDHNTAHNHILTRKSWNHLHRSQRVITKEKAIAIDTMISSGMKATDSFRYMAEEAGGEQCLGHTKVDHLNYVNRLKMRAIEAGDTQTLYDTLNQEAADDPGFFFRIKVDDEGRLCNVFWRDSMMKEDYMIYGDVLVFDTTYRTNKYNLICAPFVGANNHRQNVMFGFAFISNEKTESFEWLFEVFTKSMEGKTPVTVFTDQDLAIASALEKVFPKARHRLCLWHLYQNAVSHFGKLKGDKVFNDLFNKCMSGCSNEGQFEECWSSMISTYCLQDNSWFRRLYGIREKWSTAFNKDFFSTGTVTSQRSESTNHSIGFKAKPTTSLSEFYNGPFKQALNRWRDTEKMRDFQCSKAIPNSTIPLTGFLKHASEVYTLTVFKDFEAELIKSFGTSCKMVHYEDGVTLYNVVNDDGVTAYDVVFSSSVNTLITCSCKMFEECGLLCRHCLRIFHMYSVQKIPDCYIKRRWTKFAKEALWDRREGGLEPSDKVGDCVGWRSEIMRRYYNLVLKAQKNNEARAVLEKGYTRDNAEVDTLMTTADSNEEGNSVCSSRSVVTILDPTTAVTKGRKARHKSFLEKGKKRKSTGNINPSNVVYQSKEFGTITPNPRLF</sequence>
<dbReference type="EMBL" id="JAVIJP010000053">
    <property type="protein sequence ID" value="KAL3625072.1"/>
    <property type="molecule type" value="Genomic_DNA"/>
</dbReference>
<dbReference type="PANTHER" id="PTHR47718:SF17">
    <property type="entry name" value="PROTEIN FAR1-RELATED SEQUENCE 5-LIKE"/>
    <property type="match status" value="1"/>
</dbReference>
<comment type="caution">
    <text evidence="7">The sequence shown here is derived from an EMBL/GenBank/DDBJ whole genome shotgun (WGS) entry which is preliminary data.</text>
</comment>
<protein>
    <recommendedName>
        <fullName evidence="6">SWIM-type domain-containing protein</fullName>
    </recommendedName>
</protein>
<keyword evidence="1" id="KW-0479">Metal-binding</keyword>
<gene>
    <name evidence="7" type="ORF">CASFOL_031740</name>
</gene>
<evidence type="ECO:0000256" key="4">
    <source>
        <dbReference type="PROSITE-ProRule" id="PRU00325"/>
    </source>
</evidence>
<feature type="region of interest" description="Disordered" evidence="5">
    <location>
        <begin position="32"/>
        <end position="56"/>
    </location>
</feature>
<dbReference type="SMART" id="SM00575">
    <property type="entry name" value="ZnF_PMZ"/>
    <property type="match status" value="1"/>
</dbReference>
<feature type="compositionally biased region" description="Low complexity" evidence="5">
    <location>
        <begin position="39"/>
        <end position="49"/>
    </location>
</feature>
<keyword evidence="2 4" id="KW-0863">Zinc-finger</keyword>